<feature type="signal peptide" evidence="1">
    <location>
        <begin position="1"/>
        <end position="20"/>
    </location>
</feature>
<dbReference type="eggNOG" id="COG1413">
    <property type="taxonomic scope" value="Bacteria"/>
</dbReference>
<evidence type="ECO:0000259" key="2">
    <source>
        <dbReference type="Pfam" id="PF06439"/>
    </source>
</evidence>
<comment type="caution">
    <text evidence="3">The sequence shown here is derived from an EMBL/GenBank/DDBJ whole genome shotgun (WGS) entry which is preliminary data.</text>
</comment>
<sequence length="442" mass="49922">MKLIKFTSLVLFALISTAFADKANDNLTFTSLFEKDADLATNWIGNTQGYKVENNTLIAQPRCGNIYTAKEYQDYVLRFEFKLAPHANNGIGLRAPHPQDKSVKRHIPAYSTVEIQILDNTHPKYAKLKDHQFHGSAYGIAAAKRGFLKPLGEWNYQEIHLKASHLQVILNGEKILDCDIASGDAGKYAKGRDRTSGHIAIAGHGPGVTFRNISVAELDNALSQAQEDNVAPEGFTQLFNGKDLTNWKGLLDRPFDRPHKRKTLKADKLKELQAKADESMKKHWSVTDKGELFFDGKKGGHSLATLKQYKDFEFHVSWKINQNGDSGIYLRGLPQVQIWDPSDQKVQKLGAHKGSGALWNNPKEGKWPLVKADKPTGEWNHFFIRMIGDRVSIWTNGKQTVDNAPLYNLWEKGKAPIPVMEQIELQCHGHPTWFKNIYIREL</sequence>
<reference evidence="3 4" key="1">
    <citation type="journal article" date="2010" name="J. Bacteriol.">
        <title>Genome sequence of Lentisphaera araneosa HTCC2155T, the type species of the order Lentisphaerales in the phylum Lentisphaerae.</title>
        <authorList>
            <person name="Thrash J.C."/>
            <person name="Cho J.C."/>
            <person name="Vergin K.L."/>
            <person name="Morris R.M."/>
            <person name="Giovannoni S.J."/>
        </authorList>
    </citation>
    <scope>NUCLEOTIDE SEQUENCE [LARGE SCALE GENOMIC DNA]</scope>
    <source>
        <strain evidence="3 4">HTCC2155</strain>
    </source>
</reference>
<feature type="chain" id="PRO_5002694523" description="3-keto-alpha-glucoside-1,2-lyase/3-keto-2-hydroxy-glucal hydratase domain-containing protein" evidence="1">
    <location>
        <begin position="21"/>
        <end position="442"/>
    </location>
</feature>
<dbReference type="InterPro" id="IPR010496">
    <property type="entry name" value="AL/BT2_dom"/>
</dbReference>
<evidence type="ECO:0000313" key="4">
    <source>
        <dbReference type="Proteomes" id="UP000004947"/>
    </source>
</evidence>
<evidence type="ECO:0000313" key="3">
    <source>
        <dbReference type="EMBL" id="EDM27538.1"/>
    </source>
</evidence>
<evidence type="ECO:0000256" key="1">
    <source>
        <dbReference type="SAM" id="SignalP"/>
    </source>
</evidence>
<keyword evidence="1" id="KW-0732">Signal</keyword>
<dbReference type="RefSeq" id="WP_007278841.1">
    <property type="nucleotide sequence ID" value="NZ_ABCK01000009.1"/>
</dbReference>
<dbReference type="STRING" id="313628.LNTAR_05481"/>
<feature type="domain" description="3-keto-alpha-glucoside-1,2-lyase/3-keto-2-hydroxy-glucal hydratase" evidence="2">
    <location>
        <begin position="234"/>
        <end position="440"/>
    </location>
</feature>
<keyword evidence="4" id="KW-1185">Reference proteome</keyword>
<organism evidence="3 4">
    <name type="scientific">Lentisphaera araneosa HTCC2155</name>
    <dbReference type="NCBI Taxonomy" id="313628"/>
    <lineage>
        <taxon>Bacteria</taxon>
        <taxon>Pseudomonadati</taxon>
        <taxon>Lentisphaerota</taxon>
        <taxon>Lentisphaeria</taxon>
        <taxon>Lentisphaerales</taxon>
        <taxon>Lentisphaeraceae</taxon>
        <taxon>Lentisphaera</taxon>
    </lineage>
</organism>
<name>A6DLT3_9BACT</name>
<dbReference type="EMBL" id="ABCK01000009">
    <property type="protein sequence ID" value="EDM27538.1"/>
    <property type="molecule type" value="Genomic_DNA"/>
</dbReference>
<dbReference type="AlphaFoldDB" id="A6DLT3"/>
<dbReference type="Proteomes" id="UP000004947">
    <property type="component" value="Unassembled WGS sequence"/>
</dbReference>
<dbReference type="GO" id="GO:0016787">
    <property type="term" value="F:hydrolase activity"/>
    <property type="evidence" value="ECO:0007669"/>
    <property type="project" value="InterPro"/>
</dbReference>
<dbReference type="Pfam" id="PF06439">
    <property type="entry name" value="3keto-disac_hyd"/>
    <property type="match status" value="2"/>
</dbReference>
<gene>
    <name evidence="3" type="ORF">LNTAR_05481</name>
</gene>
<accession>A6DLT3</accession>
<dbReference type="OrthoDB" id="257393at2"/>
<protein>
    <recommendedName>
        <fullName evidence="2">3-keto-alpha-glucoside-1,2-lyase/3-keto-2-hydroxy-glucal hydratase domain-containing protein</fullName>
    </recommendedName>
</protein>
<feature type="domain" description="3-keto-alpha-glucoside-1,2-lyase/3-keto-2-hydroxy-glucal hydratase" evidence="2">
    <location>
        <begin position="29"/>
        <end position="215"/>
    </location>
</feature>
<dbReference type="Gene3D" id="2.60.120.560">
    <property type="entry name" value="Exo-inulinase, domain 1"/>
    <property type="match status" value="2"/>
</dbReference>
<proteinExistence type="predicted"/>